<sequence>MPIENTFVQLVPRLDQRVPLTSSTIVYTLIPAPLLLILACLARTPETHALRLALLPIVLLSLFHAAYGYVWLEEDMHMSNTAFLSLAMVAKSLDLSLPCCMALKVSERTKVECDVKGAAHVTTPAPPLTWAWLTDSISLLLSARGYGWEYGRGTHKPSYSHPCSRVGYTFAMLSSIVTNFALLDLSNTFIHLFPGLSQLPGGTIFRVDLPPLQRYVASTYVTFLTGVAGYAVIEMLYDIVALSAVLLLQHVPASWPPVMDRPWAAQSLREFWTRWHQLARRIFLVFGGIPGGWIGGNVGRVLGGFAASGVFHECAMWPLGQGWDWRQPAVFAAMGVLVVGEGVWTRVTGRKVGGFWGRVWAWAVLVTLPQGLIDAWYLKGIGSAGRAIQDISPTAKYIIPAVQHLLKLG</sequence>
<comment type="caution">
    <text evidence="1">The sequence shown here is derived from an EMBL/GenBank/DDBJ whole genome shotgun (WGS) entry which is preliminary data.</text>
</comment>
<proteinExistence type="predicted"/>
<organism evidence="1 2">
    <name type="scientific">Vararia minispora EC-137</name>
    <dbReference type="NCBI Taxonomy" id="1314806"/>
    <lineage>
        <taxon>Eukaryota</taxon>
        <taxon>Fungi</taxon>
        <taxon>Dikarya</taxon>
        <taxon>Basidiomycota</taxon>
        <taxon>Agaricomycotina</taxon>
        <taxon>Agaricomycetes</taxon>
        <taxon>Russulales</taxon>
        <taxon>Lachnocladiaceae</taxon>
        <taxon>Vararia</taxon>
    </lineage>
</organism>
<evidence type="ECO:0000313" key="2">
    <source>
        <dbReference type="Proteomes" id="UP000814128"/>
    </source>
</evidence>
<reference evidence="1" key="1">
    <citation type="submission" date="2021-02" db="EMBL/GenBank/DDBJ databases">
        <authorList>
            <consortium name="DOE Joint Genome Institute"/>
            <person name="Ahrendt S."/>
            <person name="Looney B.P."/>
            <person name="Miyauchi S."/>
            <person name="Morin E."/>
            <person name="Drula E."/>
            <person name="Courty P.E."/>
            <person name="Chicoki N."/>
            <person name="Fauchery L."/>
            <person name="Kohler A."/>
            <person name="Kuo A."/>
            <person name="Labutti K."/>
            <person name="Pangilinan J."/>
            <person name="Lipzen A."/>
            <person name="Riley R."/>
            <person name="Andreopoulos W."/>
            <person name="He G."/>
            <person name="Johnson J."/>
            <person name="Barry K.W."/>
            <person name="Grigoriev I.V."/>
            <person name="Nagy L."/>
            <person name="Hibbett D."/>
            <person name="Henrissat B."/>
            <person name="Matheny P.B."/>
            <person name="Labbe J."/>
            <person name="Martin F."/>
        </authorList>
    </citation>
    <scope>NUCLEOTIDE SEQUENCE</scope>
    <source>
        <strain evidence="1">EC-137</strain>
    </source>
</reference>
<dbReference type="Proteomes" id="UP000814128">
    <property type="component" value="Unassembled WGS sequence"/>
</dbReference>
<accession>A0ACB8QU11</accession>
<name>A0ACB8QU11_9AGAM</name>
<gene>
    <name evidence="1" type="ORF">K488DRAFT_76983</name>
</gene>
<protein>
    <submittedName>
        <fullName evidence="1">Uncharacterized protein</fullName>
    </submittedName>
</protein>
<evidence type="ECO:0000313" key="1">
    <source>
        <dbReference type="EMBL" id="KAI0034851.1"/>
    </source>
</evidence>
<dbReference type="EMBL" id="MU273493">
    <property type="protein sequence ID" value="KAI0034851.1"/>
    <property type="molecule type" value="Genomic_DNA"/>
</dbReference>
<keyword evidence="2" id="KW-1185">Reference proteome</keyword>
<reference evidence="1" key="2">
    <citation type="journal article" date="2022" name="New Phytol.">
        <title>Evolutionary transition to the ectomycorrhizal habit in the genomes of a hyperdiverse lineage of mushroom-forming fungi.</title>
        <authorList>
            <person name="Looney B."/>
            <person name="Miyauchi S."/>
            <person name="Morin E."/>
            <person name="Drula E."/>
            <person name="Courty P.E."/>
            <person name="Kohler A."/>
            <person name="Kuo A."/>
            <person name="LaButti K."/>
            <person name="Pangilinan J."/>
            <person name="Lipzen A."/>
            <person name="Riley R."/>
            <person name="Andreopoulos W."/>
            <person name="He G."/>
            <person name="Johnson J."/>
            <person name="Nolan M."/>
            <person name="Tritt A."/>
            <person name="Barry K.W."/>
            <person name="Grigoriev I.V."/>
            <person name="Nagy L.G."/>
            <person name="Hibbett D."/>
            <person name="Henrissat B."/>
            <person name="Matheny P.B."/>
            <person name="Labbe J."/>
            <person name="Martin F.M."/>
        </authorList>
    </citation>
    <scope>NUCLEOTIDE SEQUENCE</scope>
    <source>
        <strain evidence="1">EC-137</strain>
    </source>
</reference>